<dbReference type="GO" id="GO:0005737">
    <property type="term" value="C:cytoplasm"/>
    <property type="evidence" value="ECO:0007669"/>
    <property type="project" value="UniProtKB-SubCell"/>
</dbReference>
<evidence type="ECO:0000256" key="3">
    <source>
        <dbReference type="ARBA" id="ARBA00022490"/>
    </source>
</evidence>
<dbReference type="Pfam" id="PF09701">
    <property type="entry name" value="Cas_Cmr5"/>
    <property type="match status" value="1"/>
</dbReference>
<dbReference type="Gene3D" id="1.10.520.30">
    <property type="entry name" value="AF1862-like domain"/>
    <property type="match status" value="1"/>
</dbReference>
<comment type="subcellular location">
    <subcellularLocation>
        <location evidence="1">Cytoplasm</location>
    </subcellularLocation>
</comment>
<dbReference type="SUPFAM" id="SSF158568">
    <property type="entry name" value="AF1862-like"/>
    <property type="match status" value="1"/>
</dbReference>
<evidence type="ECO:0000256" key="6">
    <source>
        <dbReference type="SAM" id="MobiDB-lite"/>
    </source>
</evidence>
<dbReference type="GO" id="GO:0051607">
    <property type="term" value="P:defense response to virus"/>
    <property type="evidence" value="ECO:0007669"/>
    <property type="project" value="UniProtKB-KW"/>
</dbReference>
<dbReference type="AlphaFoldDB" id="A0A150PQ92"/>
<evidence type="ECO:0000256" key="1">
    <source>
        <dbReference type="ARBA" id="ARBA00004496"/>
    </source>
</evidence>
<evidence type="ECO:0000256" key="2">
    <source>
        <dbReference type="ARBA" id="ARBA00006161"/>
    </source>
</evidence>
<protein>
    <recommendedName>
        <fullName evidence="5">CRISPR type III-B/RAMP module-associated protein Cmr5</fullName>
    </recommendedName>
</protein>
<dbReference type="EMBL" id="JELX01001742">
    <property type="protein sequence ID" value="KYF57865.1"/>
    <property type="molecule type" value="Genomic_DNA"/>
</dbReference>
<feature type="region of interest" description="Disordered" evidence="6">
    <location>
        <begin position="157"/>
        <end position="180"/>
    </location>
</feature>
<keyword evidence="4" id="KW-0051">Antiviral defense</keyword>
<evidence type="ECO:0000256" key="4">
    <source>
        <dbReference type="ARBA" id="ARBA00023118"/>
    </source>
</evidence>
<feature type="compositionally biased region" description="Basic and acidic residues" evidence="6">
    <location>
        <begin position="164"/>
        <end position="180"/>
    </location>
</feature>
<proteinExistence type="inferred from homology"/>
<dbReference type="InterPro" id="IPR023101">
    <property type="entry name" value="AF1862-like_dom_sf"/>
</dbReference>
<evidence type="ECO:0000313" key="8">
    <source>
        <dbReference type="Proteomes" id="UP000075604"/>
    </source>
</evidence>
<dbReference type="Proteomes" id="UP000075604">
    <property type="component" value="Unassembled WGS sequence"/>
</dbReference>
<keyword evidence="3" id="KW-0963">Cytoplasm</keyword>
<name>A0A150PQ92_SORCE</name>
<gene>
    <name evidence="7" type="ORF">BE04_20320</name>
</gene>
<evidence type="ECO:0000256" key="5">
    <source>
        <dbReference type="ARBA" id="ARBA00030001"/>
    </source>
</evidence>
<feature type="region of interest" description="Disordered" evidence="6">
    <location>
        <begin position="1"/>
        <end position="28"/>
    </location>
</feature>
<dbReference type="InterPro" id="IPR010160">
    <property type="entry name" value="CRISPR-assoc_prot_Cmr5"/>
</dbReference>
<comment type="caution">
    <text evidence="7">The sequence shown here is derived from an EMBL/GenBank/DDBJ whole genome shotgun (WGS) entry which is preliminary data.</text>
</comment>
<sequence length="180" mass="19042">MEGGLRAGDRRKGGHVNQLKGEGAGDERRRCELKSLARNQRAYKLVTGWPGPVRKSAVELAQGYPVELRAMGTMQTLAISMGKAEAGHSALAGALADWVLSWESGAPLGIPEAARSPEELLRRLSRASRAEYLAADSEAVAFADAIKLIGKAVLRSETPARPGGRGEADPRTGKAAARSD</sequence>
<accession>A0A150PQ92</accession>
<evidence type="ECO:0000313" key="7">
    <source>
        <dbReference type="EMBL" id="KYF57865.1"/>
    </source>
</evidence>
<organism evidence="7 8">
    <name type="scientific">Sorangium cellulosum</name>
    <name type="common">Polyangium cellulosum</name>
    <dbReference type="NCBI Taxonomy" id="56"/>
    <lineage>
        <taxon>Bacteria</taxon>
        <taxon>Pseudomonadati</taxon>
        <taxon>Myxococcota</taxon>
        <taxon>Polyangia</taxon>
        <taxon>Polyangiales</taxon>
        <taxon>Polyangiaceae</taxon>
        <taxon>Sorangium</taxon>
    </lineage>
</organism>
<reference evidence="7 8" key="1">
    <citation type="submission" date="2014-02" db="EMBL/GenBank/DDBJ databases">
        <title>The small core and large imbalanced accessory genome model reveals a collaborative survival strategy of Sorangium cellulosum strains in nature.</title>
        <authorList>
            <person name="Han K."/>
            <person name="Peng R."/>
            <person name="Blom J."/>
            <person name="Li Y.-Z."/>
        </authorList>
    </citation>
    <scope>NUCLEOTIDE SEQUENCE [LARGE SCALE GENOMIC DNA]</scope>
    <source>
        <strain evidence="7 8">So0157-18</strain>
    </source>
</reference>
<comment type="similarity">
    <text evidence="2">Belongs to the CRISPR system Cmr5 family.</text>
</comment>